<dbReference type="Gene3D" id="3.40.190.10">
    <property type="entry name" value="Periplasmic binding protein-like II"/>
    <property type="match status" value="1"/>
</dbReference>
<dbReference type="PANTHER" id="PTHR42928:SF5">
    <property type="entry name" value="BLR1237 PROTEIN"/>
    <property type="match status" value="1"/>
</dbReference>
<reference evidence="2 3" key="1">
    <citation type="submission" date="2014-03" db="EMBL/GenBank/DDBJ databases">
        <title>Bradyrhizobium valentinum sp. nov., isolated from effective nodules of Lupinus mariae-josephae, a lupine endemic of basic-lime soils in Eastern Spain.</title>
        <authorList>
            <person name="Duran D."/>
            <person name="Rey L."/>
            <person name="Navarro A."/>
            <person name="Busquets A."/>
            <person name="Imperial J."/>
            <person name="Ruiz-Argueso T."/>
        </authorList>
    </citation>
    <scope>NUCLEOTIDE SEQUENCE [LARGE SCALE GENOMIC DNA]</scope>
    <source>
        <strain evidence="2 3">LmjM3</strain>
    </source>
</reference>
<dbReference type="InterPro" id="IPR005064">
    <property type="entry name" value="BUG"/>
</dbReference>
<dbReference type="Proteomes" id="UP000051913">
    <property type="component" value="Unassembled WGS sequence"/>
</dbReference>
<dbReference type="InterPro" id="IPR042100">
    <property type="entry name" value="Bug_dom1"/>
</dbReference>
<gene>
    <name evidence="2" type="ORF">CP49_04530</name>
</gene>
<dbReference type="EMBL" id="LLXX01000143">
    <property type="protein sequence ID" value="KRR03205.1"/>
    <property type="molecule type" value="Genomic_DNA"/>
</dbReference>
<dbReference type="Pfam" id="PF03401">
    <property type="entry name" value="TctC"/>
    <property type="match status" value="1"/>
</dbReference>
<dbReference type="SUPFAM" id="SSF53850">
    <property type="entry name" value="Periplasmic binding protein-like II"/>
    <property type="match status" value="1"/>
</dbReference>
<evidence type="ECO:0000313" key="2">
    <source>
        <dbReference type="EMBL" id="KRR03205.1"/>
    </source>
</evidence>
<dbReference type="PIRSF" id="PIRSF017082">
    <property type="entry name" value="YflP"/>
    <property type="match status" value="1"/>
</dbReference>
<dbReference type="CDD" id="cd13578">
    <property type="entry name" value="PBP2_Bug27"/>
    <property type="match status" value="1"/>
</dbReference>
<dbReference type="Gene3D" id="3.40.190.150">
    <property type="entry name" value="Bordetella uptake gene, domain 1"/>
    <property type="match status" value="1"/>
</dbReference>
<evidence type="ECO:0008006" key="4">
    <source>
        <dbReference type="Google" id="ProtNLM"/>
    </source>
</evidence>
<name>A0A0R3LCH4_9BRAD</name>
<organism evidence="2 3">
    <name type="scientific">Bradyrhizobium valentinum</name>
    <dbReference type="NCBI Taxonomy" id="1518501"/>
    <lineage>
        <taxon>Bacteria</taxon>
        <taxon>Pseudomonadati</taxon>
        <taxon>Pseudomonadota</taxon>
        <taxon>Alphaproteobacteria</taxon>
        <taxon>Hyphomicrobiales</taxon>
        <taxon>Nitrobacteraceae</taxon>
        <taxon>Bradyrhizobium</taxon>
    </lineage>
</organism>
<dbReference type="STRING" id="1518501.CQ10_33010"/>
<evidence type="ECO:0000313" key="3">
    <source>
        <dbReference type="Proteomes" id="UP000051913"/>
    </source>
</evidence>
<proteinExistence type="inferred from homology"/>
<dbReference type="PANTHER" id="PTHR42928">
    <property type="entry name" value="TRICARBOXYLATE-BINDING PROTEIN"/>
    <property type="match status" value="1"/>
</dbReference>
<accession>A0A0R3LCH4</accession>
<protein>
    <recommendedName>
        <fullName evidence="4">LacI family transcriptional regulator</fullName>
    </recommendedName>
</protein>
<comment type="similarity">
    <text evidence="1">Belongs to the UPF0065 (bug) family.</text>
</comment>
<evidence type="ECO:0000256" key="1">
    <source>
        <dbReference type="ARBA" id="ARBA00006987"/>
    </source>
</evidence>
<dbReference type="AlphaFoldDB" id="A0A0R3LCH4"/>
<sequence length="330" mass="35155">MATDSASCTHSRRTVLEIMATAFAAMTPSLAQAQSQQTIRLNVPFSPGTGPDLLARILSEELRQRWNQPVIVENKPGASGNIGTDAAARAVPDGHTLLVTVNTFVMNASIYRSIPYDPEKSFAPIVEIATGVLALVVHPSINVNTFPELIALARSKPGEINYASPGRGTPQHLAMELLKLTAKINLTHIPYPGSAGAVKDLAGGHVSAMFLPIHTALPLAEAGQIRILAVGSQARAPQATHVPTLAELGVTDFDVDLWYGVLAPVDTPKAIVDRYNAVFNEILAQPGVRAVLDKQGLIAQGGAPDRLAELIARDRLRWAKVVKDAQITSE</sequence>
<keyword evidence="3" id="KW-1185">Reference proteome</keyword>
<comment type="caution">
    <text evidence="2">The sequence shown here is derived from an EMBL/GenBank/DDBJ whole genome shotgun (WGS) entry which is preliminary data.</text>
</comment>